<dbReference type="Proteomes" id="UP001597216">
    <property type="component" value="Unassembled WGS sequence"/>
</dbReference>
<comment type="caution">
    <text evidence="1">The sequence shown here is derived from an EMBL/GenBank/DDBJ whole genome shotgun (WGS) entry which is preliminary data.</text>
</comment>
<dbReference type="EMBL" id="JBHTLQ010000022">
    <property type="protein sequence ID" value="MFD1191156.1"/>
    <property type="molecule type" value="Genomic_DNA"/>
</dbReference>
<organism evidence="1 2">
    <name type="scientific">Phenylobacterium conjunctum</name>
    <dbReference type="NCBI Taxonomy" id="1298959"/>
    <lineage>
        <taxon>Bacteria</taxon>
        <taxon>Pseudomonadati</taxon>
        <taxon>Pseudomonadota</taxon>
        <taxon>Alphaproteobacteria</taxon>
        <taxon>Caulobacterales</taxon>
        <taxon>Caulobacteraceae</taxon>
        <taxon>Phenylobacterium</taxon>
    </lineage>
</organism>
<gene>
    <name evidence="1" type="ORF">ACFQ27_11240</name>
</gene>
<name>A0ABW3T4A8_9CAUL</name>
<evidence type="ECO:0000313" key="1">
    <source>
        <dbReference type="EMBL" id="MFD1191156.1"/>
    </source>
</evidence>
<protein>
    <submittedName>
        <fullName evidence="1">Uncharacterized protein</fullName>
    </submittedName>
</protein>
<accession>A0ABW3T4A8</accession>
<evidence type="ECO:0000313" key="2">
    <source>
        <dbReference type="Proteomes" id="UP001597216"/>
    </source>
</evidence>
<reference evidence="2" key="1">
    <citation type="journal article" date="2019" name="Int. J. Syst. Evol. Microbiol.">
        <title>The Global Catalogue of Microorganisms (GCM) 10K type strain sequencing project: providing services to taxonomists for standard genome sequencing and annotation.</title>
        <authorList>
            <consortium name="The Broad Institute Genomics Platform"/>
            <consortium name="The Broad Institute Genome Sequencing Center for Infectious Disease"/>
            <person name="Wu L."/>
            <person name="Ma J."/>
        </authorList>
    </citation>
    <scope>NUCLEOTIDE SEQUENCE [LARGE SCALE GENOMIC DNA]</scope>
    <source>
        <strain evidence="2">CCUG 55074</strain>
    </source>
</reference>
<proteinExistence type="predicted"/>
<sequence length="143" mass="15630">MIAQRIGFSLGPGVHATFDGVSGTRLVQPGLAFCTCATPANVELRKQGRTAIIEILDVDELGRRLAAAHPDRLGAPTARSVRYENRVFRADQPILPEPNAFIKDKAFQSEKEIRIVWPTISGEIPEQFTTAAPGIAPLLRHYA</sequence>
<keyword evidence="2" id="KW-1185">Reference proteome</keyword>
<dbReference type="RefSeq" id="WP_377353649.1">
    <property type="nucleotide sequence ID" value="NZ_JBHTLQ010000022.1"/>
</dbReference>